<comment type="subcellular location">
    <subcellularLocation>
        <location evidence="1">Cell inner membrane</location>
        <topology evidence="1">Multi-pass membrane protein</topology>
    </subcellularLocation>
    <subcellularLocation>
        <location evidence="12">Cell membrane</location>
        <topology evidence="12">Multi-pass membrane protein</topology>
    </subcellularLocation>
</comment>
<dbReference type="Pfam" id="PF00528">
    <property type="entry name" value="BPD_transp_1"/>
    <property type="match status" value="1"/>
</dbReference>
<feature type="transmembrane region" description="Helical" evidence="12">
    <location>
        <begin position="201"/>
        <end position="224"/>
    </location>
</feature>
<dbReference type="PROSITE" id="PS50928">
    <property type="entry name" value="ABC_TM1"/>
    <property type="match status" value="1"/>
</dbReference>
<evidence type="ECO:0000256" key="11">
    <source>
        <dbReference type="ARBA" id="ARBA00040727"/>
    </source>
</evidence>
<dbReference type="CDD" id="cd06261">
    <property type="entry name" value="TM_PBP2"/>
    <property type="match status" value="1"/>
</dbReference>
<keyword evidence="8 12" id="KW-1133">Transmembrane helix</keyword>
<evidence type="ECO:0000256" key="9">
    <source>
        <dbReference type="ARBA" id="ARBA00023136"/>
    </source>
</evidence>
<keyword evidence="15" id="KW-1185">Reference proteome</keyword>
<evidence type="ECO:0000256" key="6">
    <source>
        <dbReference type="ARBA" id="ARBA00022692"/>
    </source>
</evidence>
<evidence type="ECO:0000256" key="4">
    <source>
        <dbReference type="ARBA" id="ARBA00022475"/>
    </source>
</evidence>
<keyword evidence="6 12" id="KW-0812">Transmembrane</keyword>
<feature type="transmembrane region" description="Helical" evidence="12">
    <location>
        <begin position="67"/>
        <end position="90"/>
    </location>
</feature>
<evidence type="ECO:0000256" key="5">
    <source>
        <dbReference type="ARBA" id="ARBA00022519"/>
    </source>
</evidence>
<dbReference type="InterPro" id="IPR000515">
    <property type="entry name" value="MetI-like"/>
</dbReference>
<evidence type="ECO:0000256" key="2">
    <source>
        <dbReference type="ARBA" id="ARBA00007069"/>
    </source>
</evidence>
<evidence type="ECO:0000256" key="3">
    <source>
        <dbReference type="ARBA" id="ARBA00022448"/>
    </source>
</evidence>
<feature type="domain" description="ABC transmembrane type-1" evidence="13">
    <location>
        <begin position="27"/>
        <end position="218"/>
    </location>
</feature>
<evidence type="ECO:0000256" key="8">
    <source>
        <dbReference type="ARBA" id="ARBA00022989"/>
    </source>
</evidence>
<sequence length="231" mass="25225">MFDLLVNWFTPSEKALKVIVKLFPQGILETLTMTFVSGTSGILIGLPIGVLLFCLRPNGILANPTLYRILSLIVNYFRAIPFFILIVWLLELTKIIAGQKHGIWAAIIPLTVACAPFIARMTENVLLELPEGLIEASRSMGAKPHSIIFKVLIPEALPGLINSFTVVFISLVGYSAMGGAVGAGGLGQIAHKYGYVGYDAFVMNSVVIIFVLIVTIIQLTGSYLSKRFNRR</sequence>
<keyword evidence="4" id="KW-1003">Cell membrane</keyword>
<dbReference type="InterPro" id="IPR035906">
    <property type="entry name" value="MetI-like_sf"/>
</dbReference>
<accession>A0ABV6C861</accession>
<keyword evidence="5" id="KW-0997">Cell inner membrane</keyword>
<dbReference type="EMBL" id="JBHLXE010000016">
    <property type="protein sequence ID" value="MFC0178782.1"/>
    <property type="molecule type" value="Genomic_DNA"/>
</dbReference>
<dbReference type="InterPro" id="IPR051322">
    <property type="entry name" value="AA_ABC_Transporter_Permease"/>
</dbReference>
<feature type="transmembrane region" description="Helical" evidence="12">
    <location>
        <begin position="31"/>
        <end position="55"/>
    </location>
</feature>
<evidence type="ECO:0000256" key="1">
    <source>
        <dbReference type="ARBA" id="ARBA00004429"/>
    </source>
</evidence>
<dbReference type="Proteomes" id="UP001589758">
    <property type="component" value="Unassembled WGS sequence"/>
</dbReference>
<protein>
    <recommendedName>
        <fullName evidence="11">D-methionine transport system permease protein MetI</fullName>
    </recommendedName>
</protein>
<name>A0ABV6C861_9GAMM</name>
<dbReference type="PANTHER" id="PTHR30450">
    <property type="entry name" value="ABC TRANSPORTER PERMEASE"/>
    <property type="match status" value="1"/>
</dbReference>
<organism evidence="14 15">
    <name type="scientific">Thorsellia kenyensis</name>
    <dbReference type="NCBI Taxonomy" id="1549888"/>
    <lineage>
        <taxon>Bacteria</taxon>
        <taxon>Pseudomonadati</taxon>
        <taxon>Pseudomonadota</taxon>
        <taxon>Gammaproteobacteria</taxon>
        <taxon>Enterobacterales</taxon>
        <taxon>Thorselliaceae</taxon>
        <taxon>Thorsellia</taxon>
    </lineage>
</organism>
<evidence type="ECO:0000256" key="7">
    <source>
        <dbReference type="ARBA" id="ARBA00022970"/>
    </source>
</evidence>
<evidence type="ECO:0000313" key="14">
    <source>
        <dbReference type="EMBL" id="MFC0178782.1"/>
    </source>
</evidence>
<dbReference type="SUPFAM" id="SSF161098">
    <property type="entry name" value="MetI-like"/>
    <property type="match status" value="1"/>
</dbReference>
<comment type="caution">
    <text evidence="14">The sequence shown here is derived from an EMBL/GenBank/DDBJ whole genome shotgun (WGS) entry which is preliminary data.</text>
</comment>
<feature type="transmembrane region" description="Helical" evidence="12">
    <location>
        <begin position="160"/>
        <end position="181"/>
    </location>
</feature>
<dbReference type="PANTHER" id="PTHR30450:SF8">
    <property type="entry name" value="D-METHIONINE TRANSPORT SYSTEM PERMEASE PROTEIN METI"/>
    <property type="match status" value="1"/>
</dbReference>
<keyword evidence="7" id="KW-0029">Amino-acid transport</keyword>
<comment type="similarity">
    <text evidence="2">Belongs to the binding-protein-dependent transport system permease family. CysTW subfamily.</text>
</comment>
<comment type="function">
    <text evidence="10">Part of the binding-protein-dependent transport system for D-methionine and the toxic methionine analog alpha-methyl-methionine. Probably responsible for the translocation of the substrate across the membrane.</text>
</comment>
<proteinExistence type="inferred from homology"/>
<dbReference type="Gene3D" id="1.10.3720.10">
    <property type="entry name" value="MetI-like"/>
    <property type="match status" value="1"/>
</dbReference>
<dbReference type="NCBIfam" id="NF008049">
    <property type="entry name" value="PRK10782.1"/>
    <property type="match status" value="1"/>
</dbReference>
<gene>
    <name evidence="14" type="ORF">ACFFIT_01500</name>
</gene>
<keyword evidence="9 12" id="KW-0472">Membrane</keyword>
<evidence type="ECO:0000256" key="12">
    <source>
        <dbReference type="RuleBase" id="RU363032"/>
    </source>
</evidence>
<evidence type="ECO:0000259" key="13">
    <source>
        <dbReference type="PROSITE" id="PS50928"/>
    </source>
</evidence>
<feature type="transmembrane region" description="Helical" evidence="12">
    <location>
        <begin position="102"/>
        <end position="119"/>
    </location>
</feature>
<dbReference type="RefSeq" id="WP_385875737.1">
    <property type="nucleotide sequence ID" value="NZ_JBHLXE010000016.1"/>
</dbReference>
<evidence type="ECO:0000313" key="15">
    <source>
        <dbReference type="Proteomes" id="UP001589758"/>
    </source>
</evidence>
<keyword evidence="3 12" id="KW-0813">Transport</keyword>
<reference evidence="14 15" key="1">
    <citation type="submission" date="2024-09" db="EMBL/GenBank/DDBJ databases">
        <authorList>
            <person name="Sun Q."/>
            <person name="Mori K."/>
        </authorList>
    </citation>
    <scope>NUCLEOTIDE SEQUENCE [LARGE SCALE GENOMIC DNA]</scope>
    <source>
        <strain evidence="14 15">CCM 8545</strain>
    </source>
</reference>
<evidence type="ECO:0000256" key="10">
    <source>
        <dbReference type="ARBA" id="ARBA00037265"/>
    </source>
</evidence>